<sequence length="80" mass="8832">MRERIADIKRPFMLIAIDQHNGQNEFVGLIQPVQDLISGDGNGRLPLGTALDFDMACRCQFAVLGWRNVSGKPAALYFPG</sequence>
<organism evidence="1 2">
    <name type="scientific">Ferrovum myxofaciens</name>
    <dbReference type="NCBI Taxonomy" id="416213"/>
    <lineage>
        <taxon>Bacteria</taxon>
        <taxon>Pseudomonadati</taxon>
        <taxon>Pseudomonadota</taxon>
        <taxon>Betaproteobacteria</taxon>
        <taxon>Ferrovales</taxon>
        <taxon>Ferrovaceae</taxon>
        <taxon>Ferrovum</taxon>
    </lineage>
</organism>
<dbReference type="STRING" id="1789004.FEMY_22900"/>
<dbReference type="Proteomes" id="UP000075653">
    <property type="component" value="Unassembled WGS sequence"/>
</dbReference>
<evidence type="ECO:0000313" key="1">
    <source>
        <dbReference type="EMBL" id="KXW57193.1"/>
    </source>
</evidence>
<protein>
    <submittedName>
        <fullName evidence="1">Uncharacterized protein</fullName>
    </submittedName>
</protein>
<keyword evidence="2" id="KW-1185">Reference proteome</keyword>
<name>A0A149VVE2_9PROT</name>
<comment type="caution">
    <text evidence="1">The sequence shown here is derived from an EMBL/GenBank/DDBJ whole genome shotgun (WGS) entry which is preliminary data.</text>
</comment>
<gene>
    <name evidence="1" type="ORF">FEMY_22900</name>
</gene>
<reference evidence="1 2" key="1">
    <citation type="submission" date="2016-01" db="EMBL/GenBank/DDBJ databases">
        <title>Genome sequence of the acidophilic iron oxidising Ferrovum strain Z-31.</title>
        <authorList>
            <person name="Poehlein A."/>
            <person name="Ullrich S.R."/>
            <person name="Schloemann M."/>
            <person name="Muehling M."/>
            <person name="Daniel R."/>
        </authorList>
    </citation>
    <scope>NUCLEOTIDE SEQUENCE [LARGE SCALE GENOMIC DNA]</scope>
    <source>
        <strain evidence="1 2">Z-31</strain>
    </source>
</reference>
<proteinExistence type="predicted"/>
<evidence type="ECO:0000313" key="2">
    <source>
        <dbReference type="Proteomes" id="UP000075653"/>
    </source>
</evidence>
<accession>A0A149VVE2</accession>
<dbReference type="AlphaFoldDB" id="A0A149VVE2"/>
<dbReference type="EMBL" id="LRRD01000096">
    <property type="protein sequence ID" value="KXW57193.1"/>
    <property type="molecule type" value="Genomic_DNA"/>
</dbReference>